<sequence length="79" mass="9021">MGYISLDFRPEITKAELAKLRKVASDMEAGQHLSITLERQDAHQADEILNILRENNYNCQTKGGHADDDFFIKAKKEDN</sequence>
<gene>
    <name evidence="1" type="ORF">C7959_101203</name>
</gene>
<dbReference type="AlphaFoldDB" id="A0A4R8HGI3"/>
<organism evidence="1 2">
    <name type="scientific">Orenia marismortui</name>
    <dbReference type="NCBI Taxonomy" id="46469"/>
    <lineage>
        <taxon>Bacteria</taxon>
        <taxon>Bacillati</taxon>
        <taxon>Bacillota</taxon>
        <taxon>Clostridia</taxon>
        <taxon>Halanaerobiales</taxon>
        <taxon>Halobacteroidaceae</taxon>
        <taxon>Orenia</taxon>
    </lineage>
</organism>
<keyword evidence="2" id="KW-1185">Reference proteome</keyword>
<evidence type="ECO:0000313" key="1">
    <source>
        <dbReference type="EMBL" id="TDX59315.1"/>
    </source>
</evidence>
<dbReference type="STRING" id="926561.GCA_000379025_00844"/>
<dbReference type="EMBL" id="SOEG01000001">
    <property type="protein sequence ID" value="TDX59315.1"/>
    <property type="molecule type" value="Genomic_DNA"/>
</dbReference>
<name>A0A4R8HGI3_9FIRM</name>
<proteinExistence type="predicted"/>
<evidence type="ECO:0008006" key="3">
    <source>
        <dbReference type="Google" id="ProtNLM"/>
    </source>
</evidence>
<comment type="caution">
    <text evidence="1">The sequence shown here is derived from an EMBL/GenBank/DDBJ whole genome shotgun (WGS) entry which is preliminary data.</text>
</comment>
<dbReference type="Proteomes" id="UP000295832">
    <property type="component" value="Unassembled WGS sequence"/>
</dbReference>
<protein>
    <recommendedName>
        <fullName evidence="3">TusA-related sulfurtransferase</fullName>
    </recommendedName>
</protein>
<reference evidence="1 2" key="1">
    <citation type="submission" date="2019-03" db="EMBL/GenBank/DDBJ databases">
        <title>Subsurface microbial communities from deep shales in Ohio and West Virginia, USA.</title>
        <authorList>
            <person name="Wrighton K."/>
        </authorList>
    </citation>
    <scope>NUCLEOTIDE SEQUENCE [LARGE SCALE GENOMIC DNA]</scope>
    <source>
        <strain evidence="1 2">MSL 6dP</strain>
    </source>
</reference>
<accession>A0A4R8HGI3</accession>
<evidence type="ECO:0000313" key="2">
    <source>
        <dbReference type="Proteomes" id="UP000295832"/>
    </source>
</evidence>
<dbReference type="RefSeq" id="WP_018248040.1">
    <property type="nucleotide sequence ID" value="NZ_SOEG01000001.1"/>
</dbReference>